<organism evidence="2 3">
    <name type="scientific">Amycolatopsis acidicola</name>
    <dbReference type="NCBI Taxonomy" id="2596893"/>
    <lineage>
        <taxon>Bacteria</taxon>
        <taxon>Bacillati</taxon>
        <taxon>Actinomycetota</taxon>
        <taxon>Actinomycetes</taxon>
        <taxon>Pseudonocardiales</taxon>
        <taxon>Pseudonocardiaceae</taxon>
        <taxon>Amycolatopsis</taxon>
    </lineage>
</organism>
<dbReference type="GO" id="GO:0016603">
    <property type="term" value="F:glutaminyl-peptide cyclotransferase activity"/>
    <property type="evidence" value="ECO:0007669"/>
    <property type="project" value="InterPro"/>
</dbReference>
<gene>
    <name evidence="2" type="ORF">FPZ12_013005</name>
</gene>
<feature type="signal peptide" evidence="1">
    <location>
        <begin position="1"/>
        <end position="25"/>
    </location>
</feature>
<keyword evidence="3" id="KW-1185">Reference proteome</keyword>
<dbReference type="InterPro" id="IPR007788">
    <property type="entry name" value="QCT"/>
</dbReference>
<dbReference type="PANTHER" id="PTHR31270:SF1">
    <property type="entry name" value="GLUTAMINYL-PEPTIDE CYCLOTRANSFERASE"/>
    <property type="match status" value="1"/>
</dbReference>
<name>A0A5N0V9X4_9PSEU</name>
<feature type="chain" id="PRO_5039692831" evidence="1">
    <location>
        <begin position="26"/>
        <end position="258"/>
    </location>
</feature>
<dbReference type="EMBL" id="VMNW02000015">
    <property type="protein sequence ID" value="KAA9161781.1"/>
    <property type="molecule type" value="Genomic_DNA"/>
</dbReference>
<protein>
    <submittedName>
        <fullName evidence="2">Glutaminyl-peptide cyclotransferase</fullName>
    </submittedName>
</protein>
<dbReference type="Pfam" id="PF05096">
    <property type="entry name" value="Glu_cyclase_2"/>
    <property type="match status" value="1"/>
</dbReference>
<dbReference type="AlphaFoldDB" id="A0A5N0V9X4"/>
<accession>A0A5N0V9X4</accession>
<dbReference type="InterPro" id="IPR011044">
    <property type="entry name" value="Quino_amine_DH_bsu"/>
</dbReference>
<sequence>MRALIPISLALVAALAGCGAAAPQAADPAPSLRTEVVGTLPHDTSAFTEGLEIADGSLYESTGISGTSTARYGPPGQAPTHTVSLPYPLFGEGITVLGSTLWQLTWKDGFAIERDARTLAELRRVSYQGEGWGLCHEGNRLVMSNGSDQLTFRDPKTFAETGAVTVHDGGQTFTQLNELECAGGAVYANVWQTDEILRIDPGSGRVTGRIDASGLLTDAQRAQADVLNGIAAVPGTDEFLLTGKYWPTLFQVKFVPVA</sequence>
<evidence type="ECO:0000313" key="3">
    <source>
        <dbReference type="Proteomes" id="UP000319769"/>
    </source>
</evidence>
<comment type="caution">
    <text evidence="2">The sequence shown here is derived from an EMBL/GenBank/DDBJ whole genome shotgun (WGS) entry which is preliminary data.</text>
</comment>
<dbReference type="RefSeq" id="WP_144746997.1">
    <property type="nucleotide sequence ID" value="NZ_VMNW02000015.1"/>
</dbReference>
<dbReference type="PROSITE" id="PS51257">
    <property type="entry name" value="PROKAR_LIPOPROTEIN"/>
    <property type="match status" value="1"/>
</dbReference>
<dbReference type="Proteomes" id="UP000319769">
    <property type="component" value="Unassembled WGS sequence"/>
</dbReference>
<evidence type="ECO:0000256" key="1">
    <source>
        <dbReference type="SAM" id="SignalP"/>
    </source>
</evidence>
<keyword evidence="1" id="KW-0732">Signal</keyword>
<dbReference type="PANTHER" id="PTHR31270">
    <property type="entry name" value="GLUTAMINYL-PEPTIDE CYCLOTRANSFERASE"/>
    <property type="match status" value="1"/>
</dbReference>
<proteinExistence type="predicted"/>
<reference evidence="2" key="1">
    <citation type="submission" date="2019-09" db="EMBL/GenBank/DDBJ databases">
        <authorList>
            <person name="Teo W.F.A."/>
            <person name="Duangmal K."/>
        </authorList>
    </citation>
    <scope>NUCLEOTIDE SEQUENCE [LARGE SCALE GENOMIC DNA]</scope>
    <source>
        <strain evidence="2">K81G1</strain>
    </source>
</reference>
<dbReference type="SUPFAM" id="SSF50969">
    <property type="entry name" value="YVTN repeat-like/Quinoprotein amine dehydrogenase"/>
    <property type="match status" value="1"/>
</dbReference>
<evidence type="ECO:0000313" key="2">
    <source>
        <dbReference type="EMBL" id="KAA9161781.1"/>
    </source>
</evidence>
<dbReference type="OrthoDB" id="9783700at2"/>